<evidence type="ECO:0000256" key="2">
    <source>
        <dbReference type="ARBA" id="ARBA00022679"/>
    </source>
</evidence>
<dbReference type="PANTHER" id="PTHR24416:SF619">
    <property type="entry name" value="TYROSINE-PROTEIN KINASE TRANSMEMBRANE RECEPTOR ROR-LIKE PROTEIN"/>
    <property type="match status" value="1"/>
</dbReference>
<dbReference type="GO" id="GO:0004714">
    <property type="term" value="F:transmembrane receptor protein tyrosine kinase activity"/>
    <property type="evidence" value="ECO:0007669"/>
    <property type="project" value="UniProtKB-EC"/>
</dbReference>
<comment type="caution">
    <text evidence="11">The sequence shown here is derived from an EMBL/GenBank/DDBJ whole genome shotgun (WGS) entry which is preliminary data.</text>
</comment>
<dbReference type="PROSITE" id="PS00109">
    <property type="entry name" value="PROTEIN_KINASE_TYR"/>
    <property type="match status" value="1"/>
</dbReference>
<keyword evidence="9" id="KW-1133">Transmembrane helix</keyword>
<dbReference type="Gene3D" id="1.10.510.10">
    <property type="entry name" value="Transferase(Phosphotransferase) domain 1"/>
    <property type="match status" value="1"/>
</dbReference>
<keyword evidence="3 8" id="KW-0547">Nucleotide-binding</keyword>
<dbReference type="InterPro" id="IPR000719">
    <property type="entry name" value="Prot_kinase_dom"/>
</dbReference>
<dbReference type="InterPro" id="IPR050122">
    <property type="entry name" value="RTK"/>
</dbReference>
<evidence type="ECO:0000256" key="8">
    <source>
        <dbReference type="PROSITE-ProRule" id="PRU10141"/>
    </source>
</evidence>
<evidence type="ECO:0000259" key="10">
    <source>
        <dbReference type="PROSITE" id="PS50011"/>
    </source>
</evidence>
<dbReference type="InterPro" id="IPR017441">
    <property type="entry name" value="Protein_kinase_ATP_BS"/>
</dbReference>
<dbReference type="EMBL" id="CADEPI010000125">
    <property type="protein sequence ID" value="CAB3376211.1"/>
    <property type="molecule type" value="Genomic_DNA"/>
</dbReference>
<dbReference type="GO" id="GO:0007169">
    <property type="term" value="P:cell surface receptor protein tyrosine kinase signaling pathway"/>
    <property type="evidence" value="ECO:0007669"/>
    <property type="project" value="TreeGrafter"/>
</dbReference>
<feature type="binding site" evidence="8">
    <location>
        <position position="227"/>
    </location>
    <ligand>
        <name>ATP</name>
        <dbReference type="ChEBI" id="CHEBI:30616"/>
    </ligand>
</feature>
<dbReference type="SMART" id="SM00219">
    <property type="entry name" value="TyrKc"/>
    <property type="match status" value="1"/>
</dbReference>
<proteinExistence type="predicted"/>
<dbReference type="InterPro" id="IPR008266">
    <property type="entry name" value="Tyr_kinase_AS"/>
</dbReference>
<evidence type="ECO:0000256" key="7">
    <source>
        <dbReference type="ARBA" id="ARBA00051243"/>
    </source>
</evidence>
<dbReference type="Proteomes" id="UP000494165">
    <property type="component" value="Unassembled WGS sequence"/>
</dbReference>
<dbReference type="GO" id="GO:1990090">
    <property type="term" value="P:cellular response to nerve growth factor stimulus"/>
    <property type="evidence" value="ECO:0007669"/>
    <property type="project" value="TreeGrafter"/>
</dbReference>
<evidence type="ECO:0000256" key="3">
    <source>
        <dbReference type="ARBA" id="ARBA00022741"/>
    </source>
</evidence>
<dbReference type="AlphaFoldDB" id="A0A8S1D8S0"/>
<evidence type="ECO:0000256" key="9">
    <source>
        <dbReference type="SAM" id="Phobius"/>
    </source>
</evidence>
<dbReference type="OrthoDB" id="2431000at2759"/>
<comment type="catalytic activity">
    <reaction evidence="7">
        <text>L-tyrosyl-[protein] + ATP = O-phospho-L-tyrosyl-[protein] + ADP + H(+)</text>
        <dbReference type="Rhea" id="RHEA:10596"/>
        <dbReference type="Rhea" id="RHEA-COMP:10136"/>
        <dbReference type="Rhea" id="RHEA-COMP:20101"/>
        <dbReference type="ChEBI" id="CHEBI:15378"/>
        <dbReference type="ChEBI" id="CHEBI:30616"/>
        <dbReference type="ChEBI" id="CHEBI:46858"/>
        <dbReference type="ChEBI" id="CHEBI:61978"/>
        <dbReference type="ChEBI" id="CHEBI:456216"/>
        <dbReference type="EC" id="2.7.10.1"/>
    </reaction>
</comment>
<keyword evidence="5 8" id="KW-0067">ATP-binding</keyword>
<keyword evidence="6" id="KW-0829">Tyrosine-protein kinase</keyword>
<dbReference type="GO" id="GO:0043235">
    <property type="term" value="C:receptor complex"/>
    <property type="evidence" value="ECO:0007669"/>
    <property type="project" value="TreeGrafter"/>
</dbReference>
<dbReference type="SUPFAM" id="SSF56112">
    <property type="entry name" value="Protein kinase-like (PK-like)"/>
    <property type="match status" value="1"/>
</dbReference>
<sequence length="513" mass="57341">MARKNDTSLDGVYKFGQCNEHGACLEYKDGKNSTKRRCGEPCGKEAMCNKFNTTHVRCTCRNNVNPTFNLTCPNEIDMNSKYHPPSRPLPQFMGKMINATSNRGVPSNAVAADPVLSVETIAAVGASVMIASVLLIVLALYLCKTKKKHSNAPLSLDKNVLVSARYAANPQYSSSLPMQEVPCVPQGVRVLERAKLQLAKELGEGCFGKVFEGELNEDDATSRVAIKMLKSSASQEAEEDFMREVEVMSSFHNEHILTLIGIVLRDSIGEPWMVFEFMTHGDLAEVLRANSMSFGRRPTPGLPPLGPSSLHSISLQVASGMAYLAEQHFVHRDLACRNCLVGEGLVVKIADFGMSRDVYTCDYYKVGGARLLPIRWMSPESILYGRYTLESDVWSFGVLLWEIYSLGRQPYYGYTNEEVVKLILQGSLLTAPAMCPPLISDIMLRCWRREPKDRVKFPEIKLLLQESAPQYHWSQEMDLPLPPAHLEQVELLDQDQYLLPIPQSPPEYLETLP</sequence>
<dbReference type="GO" id="GO:0005886">
    <property type="term" value="C:plasma membrane"/>
    <property type="evidence" value="ECO:0007669"/>
    <property type="project" value="TreeGrafter"/>
</dbReference>
<keyword evidence="4" id="KW-0418">Kinase</keyword>
<evidence type="ECO:0000313" key="12">
    <source>
        <dbReference type="Proteomes" id="UP000494165"/>
    </source>
</evidence>
<dbReference type="GO" id="GO:0030424">
    <property type="term" value="C:axon"/>
    <property type="evidence" value="ECO:0007669"/>
    <property type="project" value="TreeGrafter"/>
</dbReference>
<dbReference type="GO" id="GO:0043121">
    <property type="term" value="F:neurotrophin binding"/>
    <property type="evidence" value="ECO:0007669"/>
    <property type="project" value="TreeGrafter"/>
</dbReference>
<name>A0A8S1D8S0_9INSE</name>
<evidence type="ECO:0000256" key="1">
    <source>
        <dbReference type="ARBA" id="ARBA00004167"/>
    </source>
</evidence>
<dbReference type="InterPro" id="IPR011009">
    <property type="entry name" value="Kinase-like_dom_sf"/>
</dbReference>
<feature type="domain" description="Protein kinase" evidence="10">
    <location>
        <begin position="196"/>
        <end position="471"/>
    </location>
</feature>
<protein>
    <recommendedName>
        <fullName evidence="10">Protein kinase domain-containing protein</fullName>
    </recommendedName>
</protein>
<dbReference type="Gene3D" id="3.30.200.20">
    <property type="entry name" value="Phosphorylase Kinase, domain 1"/>
    <property type="match status" value="1"/>
</dbReference>
<gene>
    <name evidence="11" type="ORF">CLODIP_2_CD00718</name>
</gene>
<dbReference type="InterPro" id="IPR001245">
    <property type="entry name" value="Ser-Thr/Tyr_kinase_cat_dom"/>
</dbReference>
<dbReference type="PANTHER" id="PTHR24416">
    <property type="entry name" value="TYROSINE-PROTEIN KINASE RECEPTOR"/>
    <property type="match status" value="1"/>
</dbReference>
<dbReference type="GO" id="GO:0051897">
    <property type="term" value="P:positive regulation of phosphatidylinositol 3-kinase/protein kinase B signal transduction"/>
    <property type="evidence" value="ECO:0007669"/>
    <property type="project" value="TreeGrafter"/>
</dbReference>
<keyword evidence="2" id="KW-0808">Transferase</keyword>
<dbReference type="PROSITE" id="PS00107">
    <property type="entry name" value="PROTEIN_KINASE_ATP"/>
    <property type="match status" value="1"/>
</dbReference>
<comment type="subcellular location">
    <subcellularLocation>
        <location evidence="1">Membrane</location>
        <topology evidence="1">Single-pass membrane protein</topology>
    </subcellularLocation>
</comment>
<evidence type="ECO:0000256" key="5">
    <source>
        <dbReference type="ARBA" id="ARBA00022840"/>
    </source>
</evidence>
<dbReference type="PROSITE" id="PS50011">
    <property type="entry name" value="PROTEIN_KINASE_DOM"/>
    <property type="match status" value="1"/>
</dbReference>
<dbReference type="InterPro" id="IPR020635">
    <property type="entry name" value="Tyr_kinase_cat_dom"/>
</dbReference>
<dbReference type="GO" id="GO:0005030">
    <property type="term" value="F:neurotrophin receptor activity"/>
    <property type="evidence" value="ECO:0007669"/>
    <property type="project" value="TreeGrafter"/>
</dbReference>
<reference evidence="11 12" key="1">
    <citation type="submission" date="2020-04" db="EMBL/GenBank/DDBJ databases">
        <authorList>
            <person name="Alioto T."/>
            <person name="Alioto T."/>
            <person name="Gomez Garrido J."/>
        </authorList>
    </citation>
    <scope>NUCLEOTIDE SEQUENCE [LARGE SCALE GENOMIC DNA]</scope>
</reference>
<dbReference type="FunFam" id="1.10.510.10:FF:000554">
    <property type="entry name" value="Predicted protein"/>
    <property type="match status" value="1"/>
</dbReference>
<organism evidence="11 12">
    <name type="scientific">Cloeon dipterum</name>
    <dbReference type="NCBI Taxonomy" id="197152"/>
    <lineage>
        <taxon>Eukaryota</taxon>
        <taxon>Metazoa</taxon>
        <taxon>Ecdysozoa</taxon>
        <taxon>Arthropoda</taxon>
        <taxon>Hexapoda</taxon>
        <taxon>Insecta</taxon>
        <taxon>Pterygota</taxon>
        <taxon>Palaeoptera</taxon>
        <taxon>Ephemeroptera</taxon>
        <taxon>Pisciforma</taxon>
        <taxon>Baetidae</taxon>
        <taxon>Cloeon</taxon>
    </lineage>
</organism>
<dbReference type="PRINTS" id="PR00109">
    <property type="entry name" value="TYRKINASE"/>
</dbReference>
<evidence type="ECO:0000256" key="4">
    <source>
        <dbReference type="ARBA" id="ARBA00022777"/>
    </source>
</evidence>
<accession>A0A8S1D8S0</accession>
<evidence type="ECO:0000313" key="11">
    <source>
        <dbReference type="EMBL" id="CAB3376211.1"/>
    </source>
</evidence>
<evidence type="ECO:0000256" key="6">
    <source>
        <dbReference type="ARBA" id="ARBA00023137"/>
    </source>
</evidence>
<keyword evidence="12" id="KW-1185">Reference proteome</keyword>
<dbReference type="Pfam" id="PF07714">
    <property type="entry name" value="PK_Tyr_Ser-Thr"/>
    <property type="match status" value="1"/>
</dbReference>
<dbReference type="GO" id="GO:0005524">
    <property type="term" value="F:ATP binding"/>
    <property type="evidence" value="ECO:0007669"/>
    <property type="project" value="UniProtKB-UniRule"/>
</dbReference>
<feature type="transmembrane region" description="Helical" evidence="9">
    <location>
        <begin position="121"/>
        <end position="143"/>
    </location>
</feature>
<keyword evidence="9" id="KW-0472">Membrane</keyword>
<dbReference type="GO" id="GO:0010976">
    <property type="term" value="P:positive regulation of neuron projection development"/>
    <property type="evidence" value="ECO:0007669"/>
    <property type="project" value="TreeGrafter"/>
</dbReference>
<keyword evidence="9" id="KW-0812">Transmembrane</keyword>